<protein>
    <submittedName>
        <fullName evidence="3">DUF4142 domain-containing protein</fullName>
    </submittedName>
</protein>
<gene>
    <name evidence="3" type="ORF">NGM99_10540</name>
</gene>
<comment type="caution">
    <text evidence="3">The sequence shown here is derived from an EMBL/GenBank/DDBJ whole genome shotgun (WGS) entry which is preliminary data.</text>
</comment>
<organism evidence="3 4">
    <name type="scientific">Mesorhizobium liriopis</name>
    <dbReference type="NCBI Taxonomy" id="2953882"/>
    <lineage>
        <taxon>Bacteria</taxon>
        <taxon>Pseudomonadati</taxon>
        <taxon>Pseudomonadota</taxon>
        <taxon>Alphaproteobacteria</taxon>
        <taxon>Hyphomicrobiales</taxon>
        <taxon>Phyllobacteriaceae</taxon>
        <taxon>Mesorhizobium</taxon>
    </lineage>
</organism>
<feature type="domain" description="DUF4142" evidence="2">
    <location>
        <begin position="39"/>
        <end position="181"/>
    </location>
</feature>
<dbReference type="RefSeq" id="WP_252818700.1">
    <property type="nucleotide sequence ID" value="NZ_JAMXQS010000005.1"/>
</dbReference>
<dbReference type="Proteomes" id="UP001205906">
    <property type="component" value="Unassembled WGS sequence"/>
</dbReference>
<dbReference type="Gene3D" id="1.20.1260.10">
    <property type="match status" value="1"/>
</dbReference>
<name>A0ABT1C5W1_9HYPH</name>
<dbReference type="Pfam" id="PF13628">
    <property type="entry name" value="DUF4142"/>
    <property type="match status" value="1"/>
</dbReference>
<evidence type="ECO:0000256" key="1">
    <source>
        <dbReference type="SAM" id="SignalP"/>
    </source>
</evidence>
<evidence type="ECO:0000313" key="3">
    <source>
        <dbReference type="EMBL" id="MCO6050222.1"/>
    </source>
</evidence>
<evidence type="ECO:0000259" key="2">
    <source>
        <dbReference type="Pfam" id="PF13628"/>
    </source>
</evidence>
<dbReference type="EMBL" id="JAMXQS010000005">
    <property type="protein sequence ID" value="MCO6050222.1"/>
    <property type="molecule type" value="Genomic_DNA"/>
</dbReference>
<dbReference type="InterPro" id="IPR025419">
    <property type="entry name" value="DUF4142"/>
</dbReference>
<sequence>MNRRRMITTLAVASAAPAALMATRALAQSAMPMGEAEKKHAMETKMVGGLSLATSRVAVEKASDAMVKAFANWEVAEQETIADILKSMESADMKAEGALHPPSEAEVEAMLDEAGKKALADLNAASGAAFDKAYVTAQLDGHKKLLAIQEDYLKVGQNREHLSVTKLARGQIKEHIDHLTMLQSKAG</sequence>
<keyword evidence="1" id="KW-0732">Signal</keyword>
<proteinExistence type="predicted"/>
<evidence type="ECO:0000313" key="4">
    <source>
        <dbReference type="Proteomes" id="UP001205906"/>
    </source>
</evidence>
<keyword evidence="4" id="KW-1185">Reference proteome</keyword>
<reference evidence="3 4" key="1">
    <citation type="submission" date="2022-06" db="EMBL/GenBank/DDBJ databases">
        <title>Mesorhizobium sp. strain RP14 Genome sequencing and assembly.</title>
        <authorList>
            <person name="Kim I."/>
        </authorList>
    </citation>
    <scope>NUCLEOTIDE SEQUENCE [LARGE SCALE GENOMIC DNA]</scope>
    <source>
        <strain evidence="4">RP14(2022)</strain>
    </source>
</reference>
<accession>A0ABT1C5W1</accession>
<feature type="signal peptide" evidence="1">
    <location>
        <begin position="1"/>
        <end position="27"/>
    </location>
</feature>
<dbReference type="InterPro" id="IPR012347">
    <property type="entry name" value="Ferritin-like"/>
</dbReference>
<feature type="chain" id="PRO_5046231391" evidence="1">
    <location>
        <begin position="28"/>
        <end position="187"/>
    </location>
</feature>